<dbReference type="InterPro" id="IPR003594">
    <property type="entry name" value="HATPase_dom"/>
</dbReference>
<dbReference type="SMART" id="SM00091">
    <property type="entry name" value="PAS"/>
    <property type="match status" value="1"/>
</dbReference>
<dbReference type="GO" id="GO:0000155">
    <property type="term" value="F:phosphorelay sensor kinase activity"/>
    <property type="evidence" value="ECO:0007669"/>
    <property type="project" value="InterPro"/>
</dbReference>
<evidence type="ECO:0000313" key="6">
    <source>
        <dbReference type="EMBL" id="SBS24972.1"/>
    </source>
</evidence>
<dbReference type="Gene3D" id="3.30.565.10">
    <property type="entry name" value="Histidine kinase-like ATPase, C-terminal domain"/>
    <property type="match status" value="1"/>
</dbReference>
<keyword evidence="3" id="KW-0597">Phosphoprotein</keyword>
<dbReference type="SMART" id="SM00388">
    <property type="entry name" value="HisKA"/>
    <property type="match status" value="1"/>
</dbReference>
<gene>
    <name evidence="6" type="primary">kinE_1</name>
    <name evidence="6" type="ORF">MAQ5080_00152</name>
</gene>
<dbReference type="Pfam" id="PF00512">
    <property type="entry name" value="HisKA"/>
    <property type="match status" value="1"/>
</dbReference>
<organism evidence="6 7">
    <name type="scientific">Marinomonas aquimarina</name>
    <dbReference type="NCBI Taxonomy" id="295068"/>
    <lineage>
        <taxon>Bacteria</taxon>
        <taxon>Pseudomonadati</taxon>
        <taxon>Pseudomonadota</taxon>
        <taxon>Gammaproteobacteria</taxon>
        <taxon>Oceanospirillales</taxon>
        <taxon>Oceanospirillaceae</taxon>
        <taxon>Marinomonas</taxon>
    </lineage>
</organism>
<sequence length="383" mass="43055">MDKDEEIARLKEAFELFEETSYSLQESYAELQNEVRLLTQKLEHAEQAKRAEESKNKILLKQFQQLFWSMPVGVMMLNPEGRVVMTNPIVDRLFGESILGGVWSDIVPKSFRPQKDDGHEITMVTGRRVRVETSSLGDVPGQLIILVDLTETHSLQRQLSHHERLSTMGKMVAALAHQIRTPLSSAMLYAGHLQKESLSEDMRMRFSGKLTDRLNNIERQIRDMLIFSKSDIKLDEKLKLLEFSDKLMERVQEQVELHNAILEENIAELPSGLLQCHADVLIGAILNLVNNAIEASERGASIYLDLRGDAQQLTIVVQDQGRGMNEEQLSKVQEGFVTTKQHGTGLGLMVVKAIIRAHHGTFNIESQPGVGTKATITLPILGS</sequence>
<evidence type="ECO:0000256" key="4">
    <source>
        <dbReference type="SAM" id="Coils"/>
    </source>
</evidence>
<dbReference type="Gene3D" id="3.30.450.20">
    <property type="entry name" value="PAS domain"/>
    <property type="match status" value="1"/>
</dbReference>
<dbReference type="RefSeq" id="WP_067204078.1">
    <property type="nucleotide sequence ID" value="NZ_FLOC01000001.1"/>
</dbReference>
<keyword evidence="4" id="KW-0175">Coiled coil</keyword>
<feature type="coiled-coil region" evidence="4">
    <location>
        <begin position="28"/>
        <end position="62"/>
    </location>
</feature>
<dbReference type="PROSITE" id="PS50109">
    <property type="entry name" value="HIS_KIN"/>
    <property type="match status" value="1"/>
</dbReference>
<dbReference type="InterPro" id="IPR003661">
    <property type="entry name" value="HisK_dim/P_dom"/>
</dbReference>
<evidence type="ECO:0000313" key="7">
    <source>
        <dbReference type="Proteomes" id="UP000092627"/>
    </source>
</evidence>
<feature type="domain" description="Histidine kinase" evidence="5">
    <location>
        <begin position="174"/>
        <end position="382"/>
    </location>
</feature>
<comment type="catalytic activity">
    <reaction evidence="1">
        <text>ATP + protein L-histidine = ADP + protein N-phospho-L-histidine.</text>
        <dbReference type="EC" id="2.7.13.3"/>
    </reaction>
</comment>
<dbReference type="OrthoDB" id="9776727at2"/>
<reference evidence="6 7" key="1">
    <citation type="submission" date="2016-06" db="EMBL/GenBank/DDBJ databases">
        <authorList>
            <person name="Kjaerup R.B."/>
            <person name="Dalgaard T.S."/>
            <person name="Juul-Madsen H.R."/>
        </authorList>
    </citation>
    <scope>NUCLEOTIDE SEQUENCE [LARGE SCALE GENOMIC DNA]</scope>
    <source>
        <strain evidence="6 7">CECT 5080</strain>
    </source>
</reference>
<keyword evidence="6" id="KW-0418">Kinase</keyword>
<dbReference type="AlphaFoldDB" id="A0A1A8T1B6"/>
<dbReference type="InterPro" id="IPR036097">
    <property type="entry name" value="HisK_dim/P_sf"/>
</dbReference>
<dbReference type="PRINTS" id="PR00344">
    <property type="entry name" value="BCTRLSENSOR"/>
</dbReference>
<dbReference type="SMART" id="SM00387">
    <property type="entry name" value="HATPase_c"/>
    <property type="match status" value="1"/>
</dbReference>
<dbReference type="STRING" id="295068.MAQ5080_00152"/>
<dbReference type="EC" id="2.7.13.3" evidence="2"/>
<dbReference type="CDD" id="cd00130">
    <property type="entry name" value="PAS"/>
    <property type="match status" value="1"/>
</dbReference>
<dbReference type="InterPro" id="IPR000014">
    <property type="entry name" value="PAS"/>
</dbReference>
<dbReference type="SUPFAM" id="SSF47384">
    <property type="entry name" value="Homodimeric domain of signal transducing histidine kinase"/>
    <property type="match status" value="1"/>
</dbReference>
<dbReference type="InterPro" id="IPR036890">
    <property type="entry name" value="HATPase_C_sf"/>
</dbReference>
<dbReference type="Pfam" id="PF02518">
    <property type="entry name" value="HATPase_c"/>
    <property type="match status" value="1"/>
</dbReference>
<dbReference type="Gene3D" id="1.10.287.130">
    <property type="match status" value="1"/>
</dbReference>
<dbReference type="InterPro" id="IPR004358">
    <property type="entry name" value="Sig_transdc_His_kin-like_C"/>
</dbReference>
<protein>
    <recommendedName>
        <fullName evidence="2">histidine kinase</fullName>
        <ecNumber evidence="2">2.7.13.3</ecNumber>
    </recommendedName>
</protein>
<dbReference type="CDD" id="cd00075">
    <property type="entry name" value="HATPase"/>
    <property type="match status" value="1"/>
</dbReference>
<dbReference type="Proteomes" id="UP000092627">
    <property type="component" value="Unassembled WGS sequence"/>
</dbReference>
<dbReference type="InterPro" id="IPR035965">
    <property type="entry name" value="PAS-like_dom_sf"/>
</dbReference>
<dbReference type="SUPFAM" id="SSF55785">
    <property type="entry name" value="PYP-like sensor domain (PAS domain)"/>
    <property type="match status" value="1"/>
</dbReference>
<dbReference type="CDD" id="cd00082">
    <property type="entry name" value="HisKA"/>
    <property type="match status" value="1"/>
</dbReference>
<dbReference type="EMBL" id="FLOC01000001">
    <property type="protein sequence ID" value="SBS24972.1"/>
    <property type="molecule type" value="Genomic_DNA"/>
</dbReference>
<keyword evidence="6" id="KW-0808">Transferase</keyword>
<evidence type="ECO:0000259" key="5">
    <source>
        <dbReference type="PROSITE" id="PS50109"/>
    </source>
</evidence>
<evidence type="ECO:0000256" key="3">
    <source>
        <dbReference type="ARBA" id="ARBA00022553"/>
    </source>
</evidence>
<dbReference type="PANTHER" id="PTHR43065">
    <property type="entry name" value="SENSOR HISTIDINE KINASE"/>
    <property type="match status" value="1"/>
</dbReference>
<dbReference type="InterPro" id="IPR005467">
    <property type="entry name" value="His_kinase_dom"/>
</dbReference>
<dbReference type="SUPFAM" id="SSF55874">
    <property type="entry name" value="ATPase domain of HSP90 chaperone/DNA topoisomerase II/histidine kinase"/>
    <property type="match status" value="1"/>
</dbReference>
<name>A0A1A8T1B6_9GAMM</name>
<evidence type="ECO:0000256" key="1">
    <source>
        <dbReference type="ARBA" id="ARBA00000085"/>
    </source>
</evidence>
<evidence type="ECO:0000256" key="2">
    <source>
        <dbReference type="ARBA" id="ARBA00012438"/>
    </source>
</evidence>
<keyword evidence="7" id="KW-1185">Reference proteome</keyword>
<accession>A0A1A8T1B6</accession>
<dbReference type="PANTHER" id="PTHR43065:SF29">
    <property type="entry name" value="SENSOR PROTEIN KINASE FLES"/>
    <property type="match status" value="1"/>
</dbReference>
<proteinExistence type="predicted"/>